<dbReference type="RefSeq" id="WP_256609793.1">
    <property type="nucleotide sequence ID" value="NZ_JANIBM010000004.1"/>
</dbReference>
<dbReference type="EMBL" id="JANIBM010000004">
    <property type="protein sequence ID" value="MCQ8180423.1"/>
    <property type="molecule type" value="Genomic_DNA"/>
</dbReference>
<dbReference type="Pfam" id="PF01075">
    <property type="entry name" value="Glyco_transf_9"/>
    <property type="match status" value="1"/>
</dbReference>
<gene>
    <name evidence="6" type="primary">waaF</name>
    <name evidence="6" type="ORF">NP603_04825</name>
</gene>
<evidence type="ECO:0000256" key="2">
    <source>
        <dbReference type="ARBA" id="ARBA00022679"/>
    </source>
</evidence>
<dbReference type="EC" id="2.4.99.24" evidence="4"/>
<dbReference type="Gene3D" id="3.40.50.2000">
    <property type="entry name" value="Glycogen Phosphorylase B"/>
    <property type="match status" value="2"/>
</dbReference>
<evidence type="ECO:0000313" key="7">
    <source>
        <dbReference type="Proteomes" id="UP001524569"/>
    </source>
</evidence>
<comment type="catalytic activity">
    <reaction evidence="5">
        <text>an L-alpha-D-Hep-(1-&gt;5)-[alpha-Kdo-(2-&gt;4)]-alpha-Kdo-(2-&gt;6)-lipid A + ADP-L-glycero-beta-D-manno-heptose = an L-alpha-D-Hep-(1-&gt;3)-L-alpha-D-Hep-(1-&gt;5)-[alpha-Kdo-(2-&gt;4)]-alpha-Kdo-(2-&gt;6)-lipid A + ADP + H(+)</text>
        <dbReference type="Rhea" id="RHEA:74071"/>
        <dbReference type="ChEBI" id="CHEBI:15378"/>
        <dbReference type="ChEBI" id="CHEBI:61506"/>
        <dbReference type="ChEBI" id="CHEBI:193068"/>
        <dbReference type="ChEBI" id="CHEBI:193069"/>
        <dbReference type="ChEBI" id="CHEBI:456216"/>
        <dbReference type="EC" id="2.4.99.24"/>
    </reaction>
</comment>
<dbReference type="NCBIfam" id="TIGR02195">
    <property type="entry name" value="heptsyl_trn_II"/>
    <property type="match status" value="1"/>
</dbReference>
<comment type="similarity">
    <text evidence="3">Belongs to the glycosyltransferase 9 family.</text>
</comment>
<dbReference type="PANTHER" id="PTHR30160">
    <property type="entry name" value="TETRAACYLDISACCHARIDE 4'-KINASE-RELATED"/>
    <property type="match status" value="1"/>
</dbReference>
<accession>A0ABT1UEX9</accession>
<dbReference type="InterPro" id="IPR051199">
    <property type="entry name" value="LPS_LOS_Heptosyltrfase"/>
</dbReference>
<reference evidence="6 7" key="1">
    <citation type="submission" date="2022-07" db="EMBL/GenBank/DDBJ databases">
        <title>Methylomonas rivi sp. nov., Methylomonas rosea sp. nov., Methylomonas aureus sp. nov. and Methylomonas subterranea sp. nov., four novel methanotrophs isolated from a freshwater creek and the deep terrestrial subsurface.</title>
        <authorList>
            <person name="Abin C."/>
            <person name="Sankaranarayanan K."/>
            <person name="Garner C."/>
            <person name="Sindelar R."/>
            <person name="Kotary K."/>
            <person name="Garner R."/>
            <person name="Barclay S."/>
            <person name="Lawson P."/>
            <person name="Krumholz L."/>
        </authorList>
    </citation>
    <scope>NUCLEOTIDE SEQUENCE [LARGE SCALE GENOMIC DNA]</scope>
    <source>
        <strain evidence="6 7">SURF-1</strain>
    </source>
</reference>
<keyword evidence="2" id="KW-0808">Transferase</keyword>
<dbReference type="Proteomes" id="UP001524569">
    <property type="component" value="Unassembled WGS sequence"/>
</dbReference>
<evidence type="ECO:0000256" key="3">
    <source>
        <dbReference type="ARBA" id="ARBA00043995"/>
    </source>
</evidence>
<evidence type="ECO:0000256" key="5">
    <source>
        <dbReference type="ARBA" id="ARBA00047503"/>
    </source>
</evidence>
<keyword evidence="1" id="KW-0328">Glycosyltransferase</keyword>
<evidence type="ECO:0000313" key="6">
    <source>
        <dbReference type="EMBL" id="MCQ8180423.1"/>
    </source>
</evidence>
<dbReference type="SUPFAM" id="SSF53756">
    <property type="entry name" value="UDP-Glycosyltransferase/glycogen phosphorylase"/>
    <property type="match status" value="1"/>
</dbReference>
<dbReference type="CDD" id="cd03789">
    <property type="entry name" value="GT9_LPS_heptosyltransferase"/>
    <property type="match status" value="1"/>
</dbReference>
<keyword evidence="7" id="KW-1185">Reference proteome</keyword>
<evidence type="ECO:0000256" key="1">
    <source>
        <dbReference type="ARBA" id="ARBA00022676"/>
    </source>
</evidence>
<proteinExistence type="inferred from homology"/>
<sequence>MPSPHNILVVGPSWVGDMVMAQSLFITLKQRLPDCHIDVLAPAWSLPLLARMPQVRQGIAMPLGHGQFGLGARFGLGRQLRGRYDQAIVLPNSWKSGLVPFFAGIPLRTGYLGELRWGLLNDARRLDKNQLTMTVQRFVALGLPAANEQPPTYPIPQLAISAEQRRQVSDKFRIDAGKKILALCPGAEYGPAKRWPAEHFAAVANAKIGEGWQVWLFGSDKDRPVADTIVNLTGGVCRNFAGETSLAEAVDLLSLADAVISNDSGLMHVAAALDKKIVAVYGSSDPGFTPPLNPAAHILTLKLECSPCFKRDCPFGHTRCLVDLRPEQVLAALEAER</sequence>
<organism evidence="6 7">
    <name type="scientific">Methylomonas aurea</name>
    <dbReference type="NCBI Taxonomy" id="2952224"/>
    <lineage>
        <taxon>Bacteria</taxon>
        <taxon>Pseudomonadati</taxon>
        <taxon>Pseudomonadota</taxon>
        <taxon>Gammaproteobacteria</taxon>
        <taxon>Methylococcales</taxon>
        <taxon>Methylococcaceae</taxon>
        <taxon>Methylomonas</taxon>
    </lineage>
</organism>
<name>A0ABT1UEX9_9GAMM</name>
<dbReference type="InterPro" id="IPR002201">
    <property type="entry name" value="Glyco_trans_9"/>
</dbReference>
<comment type="caution">
    <text evidence="6">The sequence shown here is derived from an EMBL/GenBank/DDBJ whole genome shotgun (WGS) entry which is preliminary data.</text>
</comment>
<dbReference type="PANTHER" id="PTHR30160:SF7">
    <property type="entry name" value="ADP-HEPTOSE--LPS HEPTOSYLTRANSFERASE 2"/>
    <property type="match status" value="1"/>
</dbReference>
<dbReference type="InterPro" id="IPR011910">
    <property type="entry name" value="RfaF"/>
</dbReference>
<protein>
    <recommendedName>
        <fullName evidence="4">lipopolysaccharide heptosyltransferase II</fullName>
        <ecNumber evidence="4">2.4.99.24</ecNumber>
    </recommendedName>
</protein>
<evidence type="ECO:0000256" key="4">
    <source>
        <dbReference type="ARBA" id="ARBA00044042"/>
    </source>
</evidence>